<gene>
    <name evidence="2" type="ORF">FRACYDRAFT_251942</name>
</gene>
<dbReference type="InParanoid" id="A0A1E7EMH8"/>
<feature type="compositionally biased region" description="Basic residues" evidence="1">
    <location>
        <begin position="366"/>
        <end position="376"/>
    </location>
</feature>
<evidence type="ECO:0000256" key="1">
    <source>
        <dbReference type="SAM" id="MobiDB-lite"/>
    </source>
</evidence>
<dbReference type="AlphaFoldDB" id="A0A1E7EMH8"/>
<reference evidence="2 3" key="1">
    <citation type="submission" date="2016-09" db="EMBL/GenBank/DDBJ databases">
        <title>Extensive genetic diversity and differential bi-allelic expression allows diatom success in the polar Southern Ocean.</title>
        <authorList>
            <consortium name="DOE Joint Genome Institute"/>
            <person name="Mock T."/>
            <person name="Otillar R.P."/>
            <person name="Strauss J."/>
            <person name="Dupont C."/>
            <person name="Frickenhaus S."/>
            <person name="Maumus F."/>
            <person name="Mcmullan M."/>
            <person name="Sanges R."/>
            <person name="Schmutz J."/>
            <person name="Toseland A."/>
            <person name="Valas R."/>
            <person name="Veluchamy A."/>
            <person name="Ward B.J."/>
            <person name="Allen A."/>
            <person name="Barry K."/>
            <person name="Falciatore A."/>
            <person name="Ferrante M."/>
            <person name="Fortunato A.E."/>
            <person name="Gloeckner G."/>
            <person name="Gruber A."/>
            <person name="Hipkin R."/>
            <person name="Janech M."/>
            <person name="Kroth P."/>
            <person name="Leese F."/>
            <person name="Lindquist E."/>
            <person name="Lyon B.R."/>
            <person name="Martin J."/>
            <person name="Mayer C."/>
            <person name="Parker M."/>
            <person name="Quesneville H."/>
            <person name="Raymond J."/>
            <person name="Uhlig C."/>
            <person name="Valentin K.U."/>
            <person name="Worden A.Z."/>
            <person name="Armbrust E.V."/>
            <person name="Bowler C."/>
            <person name="Green B."/>
            <person name="Moulton V."/>
            <person name="Van Oosterhout C."/>
            <person name="Grigoriev I."/>
        </authorList>
    </citation>
    <scope>NUCLEOTIDE SEQUENCE [LARGE SCALE GENOMIC DNA]</scope>
    <source>
        <strain evidence="2 3">CCMP1102</strain>
    </source>
</reference>
<proteinExistence type="predicted"/>
<feature type="region of interest" description="Disordered" evidence="1">
    <location>
        <begin position="350"/>
        <end position="376"/>
    </location>
</feature>
<dbReference type="KEGG" id="fcy:FRACYDRAFT_251942"/>
<keyword evidence="3" id="KW-1185">Reference proteome</keyword>
<sequence>MVDTNQLPKKYVKTGDHGKLILNPEYKAWKNGESTIDVIDGHNNNNNNNHAKDTFNDEKNETISEQIRRQLEQLNSIKELLTREEYATKRQAILALLDTSLPAATISTTIPEATAYAIPPTVYEQDANIICDFKESWLDIVGTYNMVYCDLVVVLGDPPIAWKEGLQTYKIDGDMLVVTSTLTLMIAGIERTRVSTTCFEVVNAQDKTTKSIDSKGVVSTGKWTTIGPKHHVLVAKELAGVEIGVEIATTEFEGNTITATIIYPDKPGLGGTIKLLKTTEEDGKNDPPGGLGGTLKLLKTTEEDRKKDPPVRIISLQSGSDLDIAEALQKLECDDSKYIGQRVTNYFEMPSAETETKNHSPEGKQKGKRWWKKERK</sequence>
<protein>
    <submittedName>
        <fullName evidence="2">Uncharacterized protein</fullName>
    </submittedName>
</protein>
<dbReference type="EMBL" id="KV784390">
    <property type="protein sequence ID" value="OEU07138.1"/>
    <property type="molecule type" value="Genomic_DNA"/>
</dbReference>
<dbReference type="Proteomes" id="UP000095751">
    <property type="component" value="Unassembled WGS sequence"/>
</dbReference>
<organism evidence="2 3">
    <name type="scientific">Fragilariopsis cylindrus CCMP1102</name>
    <dbReference type="NCBI Taxonomy" id="635003"/>
    <lineage>
        <taxon>Eukaryota</taxon>
        <taxon>Sar</taxon>
        <taxon>Stramenopiles</taxon>
        <taxon>Ochrophyta</taxon>
        <taxon>Bacillariophyta</taxon>
        <taxon>Bacillariophyceae</taxon>
        <taxon>Bacillariophycidae</taxon>
        <taxon>Bacillariales</taxon>
        <taxon>Bacillariaceae</taxon>
        <taxon>Fragilariopsis</taxon>
    </lineage>
</organism>
<evidence type="ECO:0000313" key="2">
    <source>
        <dbReference type="EMBL" id="OEU07138.1"/>
    </source>
</evidence>
<accession>A0A1E7EMH8</accession>
<feature type="region of interest" description="Disordered" evidence="1">
    <location>
        <begin position="279"/>
        <end position="310"/>
    </location>
</feature>
<feature type="compositionally biased region" description="Basic and acidic residues" evidence="1">
    <location>
        <begin position="299"/>
        <end position="310"/>
    </location>
</feature>
<name>A0A1E7EMH8_9STRA</name>
<feature type="compositionally biased region" description="Basic and acidic residues" evidence="1">
    <location>
        <begin position="354"/>
        <end position="365"/>
    </location>
</feature>
<evidence type="ECO:0000313" key="3">
    <source>
        <dbReference type="Proteomes" id="UP000095751"/>
    </source>
</evidence>